<dbReference type="GO" id="GO:0051537">
    <property type="term" value="F:2 iron, 2 sulfur cluster binding"/>
    <property type="evidence" value="ECO:0007669"/>
    <property type="project" value="UniProtKB-KW"/>
</dbReference>
<evidence type="ECO:0000256" key="5">
    <source>
        <dbReference type="ARBA" id="ARBA00023002"/>
    </source>
</evidence>
<dbReference type="Gene3D" id="3.10.20.30">
    <property type="match status" value="1"/>
</dbReference>
<dbReference type="Gene3D" id="3.40.50.80">
    <property type="entry name" value="Nucleotide-binding domain of ferredoxin-NADP reductase (FNR) module"/>
    <property type="match status" value="1"/>
</dbReference>
<dbReference type="InterPro" id="IPR036010">
    <property type="entry name" value="2Fe-2S_ferredoxin-like_sf"/>
</dbReference>
<accession>A0A3N1CVE8</accession>
<feature type="domain" description="FAD-binding FR-type" evidence="9">
    <location>
        <begin position="2"/>
        <end position="102"/>
    </location>
</feature>
<dbReference type="SUPFAM" id="SSF52343">
    <property type="entry name" value="Ferredoxin reductase-like, C-terminal NADP-linked domain"/>
    <property type="match status" value="1"/>
</dbReference>
<dbReference type="CDD" id="cd00207">
    <property type="entry name" value="fer2"/>
    <property type="match status" value="1"/>
</dbReference>
<evidence type="ECO:0000256" key="2">
    <source>
        <dbReference type="ARBA" id="ARBA00022630"/>
    </source>
</evidence>
<organism evidence="10 11">
    <name type="scientific">Actinocorallia herbida</name>
    <dbReference type="NCBI Taxonomy" id="58109"/>
    <lineage>
        <taxon>Bacteria</taxon>
        <taxon>Bacillati</taxon>
        <taxon>Actinomycetota</taxon>
        <taxon>Actinomycetes</taxon>
        <taxon>Streptosporangiales</taxon>
        <taxon>Thermomonosporaceae</taxon>
        <taxon>Actinocorallia</taxon>
    </lineage>
</organism>
<dbReference type="PROSITE" id="PS00197">
    <property type="entry name" value="2FE2S_FER_1"/>
    <property type="match status" value="1"/>
</dbReference>
<keyword evidence="7" id="KW-0411">Iron-sulfur</keyword>
<dbReference type="PROSITE" id="PS51085">
    <property type="entry name" value="2FE2S_FER_2"/>
    <property type="match status" value="1"/>
</dbReference>
<evidence type="ECO:0000313" key="10">
    <source>
        <dbReference type="EMBL" id="ROO85279.1"/>
    </source>
</evidence>
<protein>
    <submittedName>
        <fullName evidence="10">Ferredoxin-NADP reductase</fullName>
    </submittedName>
</protein>
<dbReference type="InterPro" id="IPR001041">
    <property type="entry name" value="2Fe-2S_ferredoxin-type"/>
</dbReference>
<dbReference type="PANTHER" id="PTHR47354:SF1">
    <property type="entry name" value="CARNITINE MONOOXYGENASE REDUCTASE SUBUNIT"/>
    <property type="match status" value="1"/>
</dbReference>
<gene>
    <name evidence="10" type="ORF">EDD29_2821</name>
</gene>
<dbReference type="Pfam" id="PF00111">
    <property type="entry name" value="Fer2"/>
    <property type="match status" value="1"/>
</dbReference>
<evidence type="ECO:0000313" key="11">
    <source>
        <dbReference type="Proteomes" id="UP000272400"/>
    </source>
</evidence>
<keyword evidence="4" id="KW-0479">Metal-binding</keyword>
<keyword evidence="2" id="KW-0285">Flavoprotein</keyword>
<keyword evidence="3" id="KW-0001">2Fe-2S</keyword>
<dbReference type="InterPro" id="IPR006058">
    <property type="entry name" value="2Fe2S_fd_BS"/>
</dbReference>
<dbReference type="PROSITE" id="PS51384">
    <property type="entry name" value="FAD_FR"/>
    <property type="match status" value="1"/>
</dbReference>
<dbReference type="InterPro" id="IPR012675">
    <property type="entry name" value="Beta-grasp_dom_sf"/>
</dbReference>
<keyword evidence="11" id="KW-1185">Reference proteome</keyword>
<comment type="caution">
    <text evidence="10">The sequence shown here is derived from an EMBL/GenBank/DDBJ whole genome shotgun (WGS) entry which is preliminary data.</text>
</comment>
<dbReference type="InterPro" id="IPR017938">
    <property type="entry name" value="Riboflavin_synthase-like_b-brl"/>
</dbReference>
<dbReference type="SUPFAM" id="SSF63380">
    <property type="entry name" value="Riboflavin synthase domain-like"/>
    <property type="match status" value="1"/>
</dbReference>
<proteinExistence type="predicted"/>
<evidence type="ECO:0000256" key="6">
    <source>
        <dbReference type="ARBA" id="ARBA00023004"/>
    </source>
</evidence>
<dbReference type="CDD" id="cd06185">
    <property type="entry name" value="PDR_like"/>
    <property type="match status" value="1"/>
</dbReference>
<dbReference type="GO" id="GO:0016491">
    <property type="term" value="F:oxidoreductase activity"/>
    <property type="evidence" value="ECO:0007669"/>
    <property type="project" value="UniProtKB-KW"/>
</dbReference>
<comment type="cofactor">
    <cofactor evidence="1">
        <name>FAD</name>
        <dbReference type="ChEBI" id="CHEBI:57692"/>
    </cofactor>
</comment>
<evidence type="ECO:0000256" key="7">
    <source>
        <dbReference type="ARBA" id="ARBA00023014"/>
    </source>
</evidence>
<dbReference type="GO" id="GO:0046872">
    <property type="term" value="F:metal ion binding"/>
    <property type="evidence" value="ECO:0007669"/>
    <property type="project" value="UniProtKB-KW"/>
</dbReference>
<sequence>MSTALKAEITGKEQVADGVCLLTLRPSGGAPEWTPGAHLDLLLGPGLVRQYSLCGDPADRGSLRVAVLAQPDGRGGSLHVHRALEVGGTLEIDGPRNAFPLVEAPGYLFVAGGIGITPLLPMIREVEGRGLPWRLLYGGRTRASMAFADELVALGGERVALRPQDAHGLLDLDAALAEAAEGTAVYACGPEPLLGALEAACSRFPLLDLHTERFTPREIVLDGPDGSFEVELARAGRTITVGAGETLLEALEREGTAPSFSCREGTCGSCETTVLGGTPDHRDSLLTEDEQAAGDVIFPCVSRARSAKLVLDL</sequence>
<dbReference type="Gene3D" id="2.40.30.10">
    <property type="entry name" value="Translation factors"/>
    <property type="match status" value="1"/>
</dbReference>
<name>A0A3N1CVE8_9ACTN</name>
<keyword evidence="6" id="KW-0408">Iron</keyword>
<dbReference type="SUPFAM" id="SSF54292">
    <property type="entry name" value="2Fe-2S ferredoxin-like"/>
    <property type="match status" value="1"/>
</dbReference>
<keyword evidence="5" id="KW-0560">Oxidoreductase</keyword>
<dbReference type="RefSeq" id="WP_123664803.1">
    <property type="nucleotide sequence ID" value="NZ_RJKE01000001.1"/>
</dbReference>
<dbReference type="InterPro" id="IPR017927">
    <property type="entry name" value="FAD-bd_FR_type"/>
</dbReference>
<dbReference type="OrthoDB" id="502624at2"/>
<evidence type="ECO:0000256" key="4">
    <source>
        <dbReference type="ARBA" id="ARBA00022723"/>
    </source>
</evidence>
<dbReference type="PANTHER" id="PTHR47354">
    <property type="entry name" value="NADH OXIDOREDUCTASE HCR"/>
    <property type="match status" value="1"/>
</dbReference>
<evidence type="ECO:0000256" key="3">
    <source>
        <dbReference type="ARBA" id="ARBA00022714"/>
    </source>
</evidence>
<dbReference type="InterPro" id="IPR039261">
    <property type="entry name" value="FNR_nucleotide-bd"/>
</dbReference>
<dbReference type="Proteomes" id="UP000272400">
    <property type="component" value="Unassembled WGS sequence"/>
</dbReference>
<feature type="domain" description="2Fe-2S ferredoxin-type" evidence="8">
    <location>
        <begin position="228"/>
        <end position="313"/>
    </location>
</feature>
<evidence type="ECO:0000259" key="9">
    <source>
        <dbReference type="PROSITE" id="PS51384"/>
    </source>
</evidence>
<dbReference type="PRINTS" id="PR00409">
    <property type="entry name" value="PHDIOXRDTASE"/>
</dbReference>
<dbReference type="InterPro" id="IPR050415">
    <property type="entry name" value="MRET"/>
</dbReference>
<evidence type="ECO:0000256" key="1">
    <source>
        <dbReference type="ARBA" id="ARBA00001974"/>
    </source>
</evidence>
<dbReference type="EMBL" id="RJKE01000001">
    <property type="protein sequence ID" value="ROO85279.1"/>
    <property type="molecule type" value="Genomic_DNA"/>
</dbReference>
<evidence type="ECO:0000259" key="8">
    <source>
        <dbReference type="PROSITE" id="PS51085"/>
    </source>
</evidence>
<reference evidence="10 11" key="1">
    <citation type="submission" date="2018-11" db="EMBL/GenBank/DDBJ databases">
        <title>Sequencing the genomes of 1000 actinobacteria strains.</title>
        <authorList>
            <person name="Klenk H.-P."/>
        </authorList>
    </citation>
    <scope>NUCLEOTIDE SEQUENCE [LARGE SCALE GENOMIC DNA]</scope>
    <source>
        <strain evidence="10 11">DSM 44254</strain>
    </source>
</reference>
<dbReference type="AlphaFoldDB" id="A0A3N1CVE8"/>